<dbReference type="InterPro" id="IPR050241">
    <property type="entry name" value="NAD-cap_RNA_hydrolase_NudC"/>
</dbReference>
<sequence length="341" mass="38216">MSLNPPGTDPSVPVTDLITKRPNVYGFGGLDRSAHIREREGWLDELLERPDTVLVPVWRSRSLVAPGDAPRAGMLSVAEHRGLMRFANMSAFLGEYDGVAHVAIDLSPLEETDILNILAAHGVFQDLRQIGPLLNRFEGSLLAYARGLMWWQQRHRFCGVCGSPTENRKGGHQLTCTNADCRAPHFPRTDPAVIMLVHDGERCLLGRQKVWPEGMYSTLAGFVEPGETLEEAVAREVWEESGIHVRDVRYHSSQPWPFPSSLMLGFHAEAKSFDIVRNDDELGDAQFFTLDQLADFEALGKFLPRRDSIARRLIQDWVETVRPDLLDAVDKVPSAYPVRPS</sequence>
<keyword evidence="13" id="KW-1185">Reference proteome</keyword>
<evidence type="ECO:0000256" key="9">
    <source>
        <dbReference type="ARBA" id="ARBA00023679"/>
    </source>
</evidence>
<dbReference type="Proteomes" id="UP000198615">
    <property type="component" value="Unassembled WGS sequence"/>
</dbReference>
<dbReference type="EMBL" id="FNBW01000006">
    <property type="protein sequence ID" value="SDF76750.1"/>
    <property type="molecule type" value="Genomic_DNA"/>
</dbReference>
<keyword evidence="7" id="KW-0460">Magnesium</keyword>
<accession>A0A8G2F344</accession>
<dbReference type="GO" id="GO:0019677">
    <property type="term" value="P:NAD+ catabolic process"/>
    <property type="evidence" value="ECO:0007669"/>
    <property type="project" value="TreeGrafter"/>
</dbReference>
<evidence type="ECO:0000256" key="5">
    <source>
        <dbReference type="ARBA" id="ARBA00022723"/>
    </source>
</evidence>
<dbReference type="Gene3D" id="3.90.79.20">
    <property type="match status" value="1"/>
</dbReference>
<dbReference type="Gene3D" id="3.90.79.10">
    <property type="entry name" value="Nucleoside Triphosphate Pyrophosphohydrolase"/>
    <property type="match status" value="1"/>
</dbReference>
<dbReference type="InterPro" id="IPR015797">
    <property type="entry name" value="NUDIX_hydrolase-like_dom_sf"/>
</dbReference>
<comment type="cofactor">
    <cofactor evidence="1">
        <name>Mg(2+)</name>
        <dbReference type="ChEBI" id="CHEBI:18420"/>
    </cofactor>
</comment>
<dbReference type="GO" id="GO:0006742">
    <property type="term" value="P:NADP+ catabolic process"/>
    <property type="evidence" value="ECO:0007669"/>
    <property type="project" value="TreeGrafter"/>
</dbReference>
<dbReference type="PANTHER" id="PTHR42904">
    <property type="entry name" value="NUDIX HYDROLASE, NUDC SUBFAMILY"/>
    <property type="match status" value="1"/>
</dbReference>
<dbReference type="InterPro" id="IPR020476">
    <property type="entry name" value="Nudix_hydrolase"/>
</dbReference>
<dbReference type="PANTHER" id="PTHR42904:SF6">
    <property type="entry name" value="NAD-CAPPED RNA HYDROLASE NUDT12"/>
    <property type="match status" value="1"/>
</dbReference>
<evidence type="ECO:0000313" key="12">
    <source>
        <dbReference type="EMBL" id="SDF76750.1"/>
    </source>
</evidence>
<dbReference type="Pfam" id="PF09296">
    <property type="entry name" value="NUDIX-like"/>
    <property type="match status" value="1"/>
</dbReference>
<proteinExistence type="inferred from homology"/>
<evidence type="ECO:0000256" key="1">
    <source>
        <dbReference type="ARBA" id="ARBA00001946"/>
    </source>
</evidence>
<dbReference type="PROSITE" id="PS51462">
    <property type="entry name" value="NUDIX"/>
    <property type="match status" value="1"/>
</dbReference>
<comment type="catalytic activity">
    <reaction evidence="9">
        <text>a 5'-end NAD(+)-phospho-ribonucleoside in mRNA + H2O = a 5'-end phospho-adenosine-phospho-ribonucleoside in mRNA + beta-nicotinamide D-ribonucleotide + 2 H(+)</text>
        <dbReference type="Rhea" id="RHEA:60876"/>
        <dbReference type="Rhea" id="RHEA-COMP:15698"/>
        <dbReference type="Rhea" id="RHEA-COMP:15719"/>
        <dbReference type="ChEBI" id="CHEBI:14649"/>
        <dbReference type="ChEBI" id="CHEBI:15377"/>
        <dbReference type="ChEBI" id="CHEBI:15378"/>
        <dbReference type="ChEBI" id="CHEBI:144029"/>
        <dbReference type="ChEBI" id="CHEBI:144051"/>
    </reaction>
    <physiologicalReaction direction="left-to-right" evidence="9">
        <dbReference type="Rhea" id="RHEA:60877"/>
    </physiologicalReaction>
</comment>
<dbReference type="InterPro" id="IPR015376">
    <property type="entry name" value="Znr_NADH_PPase"/>
</dbReference>
<dbReference type="SUPFAM" id="SSF55811">
    <property type="entry name" value="Nudix"/>
    <property type="match status" value="1"/>
</dbReference>
<dbReference type="GO" id="GO:0046872">
    <property type="term" value="F:metal ion binding"/>
    <property type="evidence" value="ECO:0007669"/>
    <property type="project" value="UniProtKB-KW"/>
</dbReference>
<dbReference type="Pfam" id="PF09297">
    <property type="entry name" value="Zn_ribbon_NUD"/>
    <property type="match status" value="1"/>
</dbReference>
<dbReference type="PRINTS" id="PR00502">
    <property type="entry name" value="NUDIXFAMILY"/>
</dbReference>
<dbReference type="RefSeq" id="WP_093150526.1">
    <property type="nucleotide sequence ID" value="NZ_FNBW01000006.1"/>
</dbReference>
<dbReference type="CDD" id="cd03429">
    <property type="entry name" value="NUDIX_NADH_pyrophosphatase_Nudt13"/>
    <property type="match status" value="1"/>
</dbReference>
<evidence type="ECO:0000256" key="6">
    <source>
        <dbReference type="ARBA" id="ARBA00022801"/>
    </source>
</evidence>
<keyword evidence="6 10" id="KW-0378">Hydrolase</keyword>
<dbReference type="Pfam" id="PF00293">
    <property type="entry name" value="NUDIX"/>
    <property type="match status" value="1"/>
</dbReference>
<dbReference type="NCBIfam" id="NF001299">
    <property type="entry name" value="PRK00241.1"/>
    <property type="match status" value="1"/>
</dbReference>
<dbReference type="EC" id="3.6.1.22" evidence="4"/>
<comment type="similarity">
    <text evidence="3">Belongs to the Nudix hydrolase family. NudC subfamily.</text>
</comment>
<dbReference type="InterPro" id="IPR049734">
    <property type="entry name" value="NudC-like_C"/>
</dbReference>
<dbReference type="PROSITE" id="PS00893">
    <property type="entry name" value="NUDIX_BOX"/>
    <property type="match status" value="1"/>
</dbReference>
<dbReference type="InterPro" id="IPR000086">
    <property type="entry name" value="NUDIX_hydrolase_dom"/>
</dbReference>
<keyword evidence="5" id="KW-0479">Metal-binding</keyword>
<organism evidence="12 13">
    <name type="scientific">Thalassobaculum litoreum DSM 18839</name>
    <dbReference type="NCBI Taxonomy" id="1123362"/>
    <lineage>
        <taxon>Bacteria</taxon>
        <taxon>Pseudomonadati</taxon>
        <taxon>Pseudomonadota</taxon>
        <taxon>Alphaproteobacteria</taxon>
        <taxon>Rhodospirillales</taxon>
        <taxon>Thalassobaculaceae</taxon>
        <taxon>Thalassobaculum</taxon>
    </lineage>
</organism>
<dbReference type="GO" id="GO:0035529">
    <property type="term" value="F:NADH pyrophosphatase activity"/>
    <property type="evidence" value="ECO:0007669"/>
    <property type="project" value="TreeGrafter"/>
</dbReference>
<dbReference type="InterPro" id="IPR015375">
    <property type="entry name" value="NADH_PPase-like_N"/>
</dbReference>
<evidence type="ECO:0000256" key="2">
    <source>
        <dbReference type="ARBA" id="ARBA00001947"/>
    </source>
</evidence>
<evidence type="ECO:0000256" key="4">
    <source>
        <dbReference type="ARBA" id="ARBA00012381"/>
    </source>
</evidence>
<evidence type="ECO:0000256" key="8">
    <source>
        <dbReference type="ARBA" id="ARBA00023027"/>
    </source>
</evidence>
<reference evidence="12 13" key="1">
    <citation type="submission" date="2016-10" db="EMBL/GenBank/DDBJ databases">
        <authorList>
            <person name="Varghese N."/>
            <person name="Submissions S."/>
        </authorList>
    </citation>
    <scope>NUCLEOTIDE SEQUENCE [LARGE SCALE GENOMIC DNA]</scope>
    <source>
        <strain evidence="12 13">DSM 18839</strain>
    </source>
</reference>
<dbReference type="InterPro" id="IPR020084">
    <property type="entry name" value="NUDIX_hydrolase_CS"/>
</dbReference>
<name>A0A8G2F344_9PROT</name>
<gene>
    <name evidence="12" type="ORF">SAMN05660686_02273</name>
</gene>
<dbReference type="OrthoDB" id="9791656at2"/>
<evidence type="ECO:0000256" key="7">
    <source>
        <dbReference type="ARBA" id="ARBA00022842"/>
    </source>
</evidence>
<evidence type="ECO:0000313" key="13">
    <source>
        <dbReference type="Proteomes" id="UP000198615"/>
    </source>
</evidence>
<evidence type="ECO:0000256" key="3">
    <source>
        <dbReference type="ARBA" id="ARBA00009595"/>
    </source>
</evidence>
<comment type="cofactor">
    <cofactor evidence="2">
        <name>Zn(2+)</name>
        <dbReference type="ChEBI" id="CHEBI:29105"/>
    </cofactor>
</comment>
<protein>
    <recommendedName>
        <fullName evidence="4">NAD(+) diphosphatase</fullName>
        <ecNumber evidence="4">3.6.1.22</ecNumber>
    </recommendedName>
</protein>
<evidence type="ECO:0000256" key="10">
    <source>
        <dbReference type="RuleBase" id="RU003476"/>
    </source>
</evidence>
<feature type="domain" description="Nudix hydrolase" evidence="11">
    <location>
        <begin position="187"/>
        <end position="310"/>
    </location>
</feature>
<evidence type="ECO:0000259" key="11">
    <source>
        <dbReference type="PROSITE" id="PS51462"/>
    </source>
</evidence>
<dbReference type="GO" id="GO:0005829">
    <property type="term" value="C:cytosol"/>
    <property type="evidence" value="ECO:0007669"/>
    <property type="project" value="TreeGrafter"/>
</dbReference>
<keyword evidence="8" id="KW-0520">NAD</keyword>
<dbReference type="AlphaFoldDB" id="A0A8G2F344"/>
<comment type="caution">
    <text evidence="12">The sequence shown here is derived from an EMBL/GenBank/DDBJ whole genome shotgun (WGS) entry which is preliminary data.</text>
</comment>